<feature type="non-terminal residue" evidence="2">
    <location>
        <position position="256"/>
    </location>
</feature>
<accession>A0A1S3XE52</accession>
<dbReference type="Gene3D" id="1.20.1280.50">
    <property type="match status" value="1"/>
</dbReference>
<dbReference type="CDD" id="cd22157">
    <property type="entry name" value="F-box_AtFBW1-like"/>
    <property type="match status" value="1"/>
</dbReference>
<dbReference type="Pfam" id="PF00646">
    <property type="entry name" value="F-box"/>
    <property type="match status" value="1"/>
</dbReference>
<organism evidence="2">
    <name type="scientific">Nicotiana tabacum</name>
    <name type="common">Common tobacco</name>
    <dbReference type="NCBI Taxonomy" id="4097"/>
    <lineage>
        <taxon>Eukaryota</taxon>
        <taxon>Viridiplantae</taxon>
        <taxon>Streptophyta</taxon>
        <taxon>Embryophyta</taxon>
        <taxon>Tracheophyta</taxon>
        <taxon>Spermatophyta</taxon>
        <taxon>Magnoliopsida</taxon>
        <taxon>eudicotyledons</taxon>
        <taxon>Gunneridae</taxon>
        <taxon>Pentapetalae</taxon>
        <taxon>asterids</taxon>
        <taxon>lamiids</taxon>
        <taxon>Solanales</taxon>
        <taxon>Solanaceae</taxon>
        <taxon>Nicotianoideae</taxon>
        <taxon>Nicotianeae</taxon>
        <taxon>Nicotiana</taxon>
    </lineage>
</organism>
<dbReference type="SMART" id="SM00256">
    <property type="entry name" value="FBOX"/>
    <property type="match status" value="1"/>
</dbReference>
<dbReference type="OrthoDB" id="1256863at2759"/>
<protein>
    <submittedName>
        <fullName evidence="2">F-box protein At3g17480</fullName>
    </submittedName>
</protein>
<dbReference type="RefSeq" id="XP_016438261.1">
    <property type="nucleotide sequence ID" value="XM_016582775.1"/>
</dbReference>
<evidence type="ECO:0000259" key="1">
    <source>
        <dbReference type="PROSITE" id="PS50181"/>
    </source>
</evidence>
<dbReference type="InterPro" id="IPR036047">
    <property type="entry name" value="F-box-like_dom_sf"/>
</dbReference>
<dbReference type="InterPro" id="IPR001810">
    <property type="entry name" value="F-box_dom"/>
</dbReference>
<dbReference type="SUPFAM" id="SSF81383">
    <property type="entry name" value="F-box domain"/>
    <property type="match status" value="1"/>
</dbReference>
<dbReference type="PANTHER" id="PTHR31672">
    <property type="entry name" value="BNACNNG10540D PROTEIN"/>
    <property type="match status" value="1"/>
</dbReference>
<dbReference type="PROSITE" id="PS50181">
    <property type="entry name" value="FBOX"/>
    <property type="match status" value="1"/>
</dbReference>
<sequence>MPHNFPDDIVVDILLKLLVKSLGKFKLVCKSWRSLIEDRQFIKQHRDGCQSDINCHRILLACWYRSCYLDCYSIDAPLRHDSVVSPLELPFQDIKILWDELFTCDSVFVNSCNGLSLLCFSSDIIVLWNPTIRESRIIPSPIPDANWVEHDHEIIQCLDLKNEKIEEILYPDGADDIDDEFIFNVYDSKRRKFVEVEVDGLEQVKASWRVSPEQVCFSTSHFSGWRRAQTLVTRTPEQVAPQIQITAVPPAGAVQP</sequence>
<proteinExistence type="predicted"/>
<feature type="domain" description="F-box" evidence="1">
    <location>
        <begin position="1"/>
        <end position="45"/>
    </location>
</feature>
<dbReference type="AlphaFoldDB" id="A0A1S3XE52"/>
<evidence type="ECO:0000313" key="2">
    <source>
        <dbReference type="RefSeq" id="XP_016438261.1"/>
    </source>
</evidence>
<reference evidence="2" key="1">
    <citation type="submission" date="2025-08" db="UniProtKB">
        <authorList>
            <consortium name="RefSeq"/>
        </authorList>
    </citation>
    <scope>IDENTIFICATION</scope>
</reference>
<dbReference type="PaxDb" id="4097-A0A1S3XE52"/>
<name>A0A1S3XE52_TOBAC</name>
<gene>
    <name evidence="2" type="primary">LOC107764223</name>
</gene>
<dbReference type="KEGG" id="nta:107764223"/>
<dbReference type="PANTHER" id="PTHR31672:SF13">
    <property type="entry name" value="F-BOX PROTEIN CPR30-LIKE"/>
    <property type="match status" value="1"/>
</dbReference>
<dbReference type="InterPro" id="IPR050796">
    <property type="entry name" value="SCF_F-box_component"/>
</dbReference>